<gene>
    <name evidence="2" type="ORF">C8P67_11749</name>
</gene>
<evidence type="ECO:0000256" key="1">
    <source>
        <dbReference type="SAM" id="Phobius"/>
    </source>
</evidence>
<keyword evidence="1" id="KW-1133">Transmembrane helix</keyword>
<evidence type="ECO:0000313" key="2">
    <source>
        <dbReference type="EMBL" id="REG91155.1"/>
    </source>
</evidence>
<comment type="caution">
    <text evidence="2">The sequence shown here is derived from an EMBL/GenBank/DDBJ whole genome shotgun (WGS) entry which is preliminary data.</text>
</comment>
<evidence type="ECO:0000313" key="3">
    <source>
        <dbReference type="Proteomes" id="UP000257136"/>
    </source>
</evidence>
<organism evidence="2 3">
    <name type="scientific">Flavobacterium aquicola</name>
    <dbReference type="NCBI Taxonomy" id="1682742"/>
    <lineage>
        <taxon>Bacteria</taxon>
        <taxon>Pseudomonadati</taxon>
        <taxon>Bacteroidota</taxon>
        <taxon>Flavobacteriia</taxon>
        <taxon>Flavobacteriales</taxon>
        <taxon>Flavobacteriaceae</taxon>
        <taxon>Flavobacterium</taxon>
    </lineage>
</organism>
<reference evidence="2 3" key="1">
    <citation type="submission" date="2018-08" db="EMBL/GenBank/DDBJ databases">
        <title>Genomic Encyclopedia of Archaeal and Bacterial Type Strains, Phase II (KMG-II): from individual species to whole genera.</title>
        <authorList>
            <person name="Goeker M."/>
        </authorList>
    </citation>
    <scope>NUCLEOTIDE SEQUENCE [LARGE SCALE GENOMIC DNA]</scope>
    <source>
        <strain evidence="2 3">DSM 100880</strain>
    </source>
</reference>
<name>A0A3E0DYX8_9FLAO</name>
<dbReference type="OrthoDB" id="637901at2"/>
<proteinExistence type="predicted"/>
<keyword evidence="3" id="KW-1185">Reference proteome</keyword>
<dbReference type="EMBL" id="QUNI01000017">
    <property type="protein sequence ID" value="REG91155.1"/>
    <property type="molecule type" value="Genomic_DNA"/>
</dbReference>
<dbReference type="RefSeq" id="WP_147298267.1">
    <property type="nucleotide sequence ID" value="NZ_QUNI01000017.1"/>
</dbReference>
<keyword evidence="1" id="KW-0472">Membrane</keyword>
<protein>
    <submittedName>
        <fullName evidence="2">Uncharacterized protein</fullName>
    </submittedName>
</protein>
<dbReference type="AlphaFoldDB" id="A0A3E0DYX8"/>
<sequence>MKRIKKSSLRIAILLFTIGSMAILYWYGFYKQFDKKTIPSNADGIVIADVKNIRNHFAFLYLKNPSQWEFGTNNTADKSHSNLSDYGIETPHYLTAFHIQSQPFNQWCLTAVIENEAVFERALVNAQFVKTEYGKPFINYYSKTANALIIRYENQILYCANASNNYQDYVKTAENLFIKNRCFNVKKIEKIIENSKAVTIWIKKNNLFDDDGIINLSLKENGIAAEGKFNWKTKFRKTSAFIQNPASLLSLGFNFDILNDQNILKTHSVKINKMIGFNLDSILVHHPAQTELLLHSIIEKKDSAISYDYDDDFNPIKKVVAHASREPSFYFSIQTDNSQKIYNFLKSQNIIDRHQTFLNFPLAVTKTFVKNNSLIFEANLSKAKSSKPANPKIGYLKINFDKLQPKEWRFLIAKNKNISILQAFETLEINLIKKNDLIYFEAVLKTEKEKNLTEILK</sequence>
<feature type="transmembrane region" description="Helical" evidence="1">
    <location>
        <begin position="12"/>
        <end position="30"/>
    </location>
</feature>
<accession>A0A3E0DYX8</accession>
<dbReference type="Proteomes" id="UP000257136">
    <property type="component" value="Unassembled WGS sequence"/>
</dbReference>
<keyword evidence="1" id="KW-0812">Transmembrane</keyword>